<protein>
    <submittedName>
        <fullName evidence="2">Uncharacterized protein</fullName>
    </submittedName>
</protein>
<feature type="transmembrane region" description="Helical" evidence="1">
    <location>
        <begin position="25"/>
        <end position="47"/>
    </location>
</feature>
<keyword evidence="3" id="KW-1185">Reference proteome</keyword>
<keyword evidence="1" id="KW-0472">Membrane</keyword>
<dbReference type="OrthoDB" id="7056878at2"/>
<proteinExistence type="predicted"/>
<sequence length="249" mass="27315">MASRPPPRYVVRTHDDEASRRRRRWWLGAAWLGSLALTVALTAAAGWRDAAPAGGDRRALARLAAENEDLKQQLANLQRSQQVNEIATKALRGTLAEREEEINGLRTDLGFYARLVGGDAQRQGLKVQEVHLQPVAGSTGWNLTASLTQNARRGEEVAGLLTLSVEGLRGDKVVQLDWPTLGDLAQKDGVPFRFKYFQQLHATIVLPPDFRPTRLRIHAQADGAETADRVVAWNEALGGNLTTTTSQGI</sequence>
<evidence type="ECO:0000313" key="2">
    <source>
        <dbReference type="EMBL" id="PWK92389.1"/>
    </source>
</evidence>
<evidence type="ECO:0000313" key="3">
    <source>
        <dbReference type="Proteomes" id="UP000245812"/>
    </source>
</evidence>
<reference evidence="2 3" key="1">
    <citation type="submission" date="2018-05" db="EMBL/GenBank/DDBJ databases">
        <title>Genomic Encyclopedia of Type Strains, Phase IV (KMG-IV): sequencing the most valuable type-strain genomes for metagenomic binning, comparative biology and taxonomic classification.</title>
        <authorList>
            <person name="Goeker M."/>
        </authorList>
    </citation>
    <scope>NUCLEOTIDE SEQUENCE [LARGE SCALE GENOMIC DNA]</scope>
    <source>
        <strain evidence="2 3">DSM 14263</strain>
    </source>
</reference>
<gene>
    <name evidence="2" type="ORF">C7456_102123</name>
</gene>
<name>A0A316IH05_9GAMM</name>
<keyword evidence="1" id="KW-1133">Transmembrane helix</keyword>
<accession>A0A316IH05</accession>
<dbReference type="EMBL" id="QGHC01000002">
    <property type="protein sequence ID" value="PWK92389.1"/>
    <property type="molecule type" value="Genomic_DNA"/>
</dbReference>
<evidence type="ECO:0000256" key="1">
    <source>
        <dbReference type="SAM" id="Phobius"/>
    </source>
</evidence>
<dbReference type="RefSeq" id="WP_109722231.1">
    <property type="nucleotide sequence ID" value="NZ_MSZV01000075.1"/>
</dbReference>
<dbReference type="Proteomes" id="UP000245812">
    <property type="component" value="Unassembled WGS sequence"/>
</dbReference>
<dbReference type="Pfam" id="PF20567">
    <property type="entry name" value="DUF6776"/>
    <property type="match status" value="1"/>
</dbReference>
<comment type="caution">
    <text evidence="2">The sequence shown here is derived from an EMBL/GenBank/DDBJ whole genome shotgun (WGS) entry which is preliminary data.</text>
</comment>
<organism evidence="2 3">
    <name type="scientific">Fulvimonas soli</name>
    <dbReference type="NCBI Taxonomy" id="155197"/>
    <lineage>
        <taxon>Bacteria</taxon>
        <taxon>Pseudomonadati</taxon>
        <taxon>Pseudomonadota</taxon>
        <taxon>Gammaproteobacteria</taxon>
        <taxon>Lysobacterales</taxon>
        <taxon>Rhodanobacteraceae</taxon>
        <taxon>Fulvimonas</taxon>
    </lineage>
</organism>
<dbReference type="InterPro" id="IPR046703">
    <property type="entry name" value="DUF6776"/>
</dbReference>
<dbReference type="AlphaFoldDB" id="A0A316IH05"/>
<keyword evidence="1" id="KW-0812">Transmembrane</keyword>